<feature type="compositionally biased region" description="Basic and acidic residues" evidence="1">
    <location>
        <begin position="72"/>
        <end position="95"/>
    </location>
</feature>
<feature type="compositionally biased region" description="Basic and acidic residues" evidence="1">
    <location>
        <begin position="140"/>
        <end position="151"/>
    </location>
</feature>
<reference evidence="2" key="1">
    <citation type="journal article" date="2015" name="Nature">
        <title>Complex archaea that bridge the gap between prokaryotes and eukaryotes.</title>
        <authorList>
            <person name="Spang A."/>
            <person name="Saw J.H."/>
            <person name="Jorgensen S.L."/>
            <person name="Zaremba-Niedzwiedzka K."/>
            <person name="Martijn J."/>
            <person name="Lind A.E."/>
            <person name="van Eijk R."/>
            <person name="Schleper C."/>
            <person name="Guy L."/>
            <person name="Ettema T.J."/>
        </authorList>
    </citation>
    <scope>NUCLEOTIDE SEQUENCE</scope>
</reference>
<sequence>MKKVIVVLLCLVGMTAVAQKGEKHERNLKNDLTPEQMATLKTKEMTLALDLTETQQKQIQTLNVESAKTRKVKMEERRASKKNDQLKRPTSDERYATKNEFLDRMIAQKAEMKDILSPEQYEKWEKMAQRNGKHRNGKGKKGDGQRRHTRK</sequence>
<dbReference type="EMBL" id="LAZR01023104">
    <property type="protein sequence ID" value="KKL79653.1"/>
    <property type="molecule type" value="Genomic_DNA"/>
</dbReference>
<organism evidence="2">
    <name type="scientific">marine sediment metagenome</name>
    <dbReference type="NCBI Taxonomy" id="412755"/>
    <lineage>
        <taxon>unclassified sequences</taxon>
        <taxon>metagenomes</taxon>
        <taxon>ecological metagenomes</taxon>
    </lineage>
</organism>
<evidence type="ECO:0008006" key="3">
    <source>
        <dbReference type="Google" id="ProtNLM"/>
    </source>
</evidence>
<dbReference type="Gene3D" id="1.20.120.1490">
    <property type="match status" value="1"/>
</dbReference>
<feature type="region of interest" description="Disordered" evidence="1">
    <location>
        <begin position="113"/>
        <end position="151"/>
    </location>
</feature>
<name>A0A0F9EZU4_9ZZZZ</name>
<feature type="compositionally biased region" description="Basic and acidic residues" evidence="1">
    <location>
        <begin position="113"/>
        <end position="128"/>
    </location>
</feature>
<evidence type="ECO:0000256" key="1">
    <source>
        <dbReference type="SAM" id="MobiDB-lite"/>
    </source>
</evidence>
<accession>A0A0F9EZU4</accession>
<gene>
    <name evidence="2" type="ORF">LCGC14_2012670</name>
</gene>
<dbReference type="AlphaFoldDB" id="A0A0F9EZU4"/>
<protein>
    <recommendedName>
        <fullName evidence="3">DUF4890 domain-containing protein</fullName>
    </recommendedName>
</protein>
<proteinExistence type="predicted"/>
<comment type="caution">
    <text evidence="2">The sequence shown here is derived from an EMBL/GenBank/DDBJ whole genome shotgun (WGS) entry which is preliminary data.</text>
</comment>
<evidence type="ECO:0000313" key="2">
    <source>
        <dbReference type="EMBL" id="KKL79653.1"/>
    </source>
</evidence>
<feature type="region of interest" description="Disordered" evidence="1">
    <location>
        <begin position="68"/>
        <end position="95"/>
    </location>
</feature>